<protein>
    <recommendedName>
        <fullName evidence="6">Lipoprotein</fullName>
    </recommendedName>
</protein>
<name>A0A2J0QUX8_9ENTR</name>
<dbReference type="Proteomes" id="UP000231328">
    <property type="component" value="Unassembled WGS sequence"/>
</dbReference>
<evidence type="ECO:0000313" key="2">
    <source>
        <dbReference type="EMBL" id="KAB2526512.1"/>
    </source>
</evidence>
<sequence>MDKKTASLGFSALFVASVAFAETTSNWVEVTTADDGVFSAKAGTYRNVKGDSSALFMYQTKNKKVEYYKVSIKDADCDSGYGELKLFYMDGKLAFKGDYVAEGNSVGAGIGDFMCAVRGAANSQKR</sequence>
<reference evidence="3 4" key="1">
    <citation type="submission" date="2017-07" db="EMBL/GenBank/DDBJ databases">
        <title>Draft genome sequence of Enterobacter cloacae ST128, a clinical strain coproducing KPC-2 and NDM-1 carbapenemases.</title>
        <authorList>
            <person name="Li X."/>
        </authorList>
    </citation>
    <scope>NUCLEOTIDE SEQUENCE [LARGE SCALE GENOMIC DNA]</scope>
    <source>
        <strain evidence="3 4">HBY</strain>
    </source>
</reference>
<dbReference type="Proteomes" id="UP000476281">
    <property type="component" value="Unassembled WGS sequence"/>
</dbReference>
<evidence type="ECO:0000313" key="3">
    <source>
        <dbReference type="EMBL" id="PJG37567.1"/>
    </source>
</evidence>
<evidence type="ECO:0000256" key="1">
    <source>
        <dbReference type="SAM" id="SignalP"/>
    </source>
</evidence>
<organism evidence="2 5">
    <name type="scientific">Enterobacter hormaechei</name>
    <dbReference type="NCBI Taxonomy" id="158836"/>
    <lineage>
        <taxon>Bacteria</taxon>
        <taxon>Pseudomonadati</taxon>
        <taxon>Pseudomonadota</taxon>
        <taxon>Gammaproteobacteria</taxon>
        <taxon>Enterobacterales</taxon>
        <taxon>Enterobacteriaceae</taxon>
        <taxon>Enterobacter</taxon>
        <taxon>Enterobacter cloacae complex</taxon>
    </lineage>
</organism>
<evidence type="ECO:0000313" key="4">
    <source>
        <dbReference type="Proteomes" id="UP000231328"/>
    </source>
</evidence>
<reference evidence="2 5" key="2">
    <citation type="submission" date="2019-09" db="EMBL/GenBank/DDBJ databases">
        <title>Reversal of blaTEM antimicrobial resistance by CRISPR-Cas9 in clinical E. coli and other Enterobacteriaceae strains.</title>
        <authorList>
            <person name="Tagliaferri T."/>
            <person name="Guimaraes N."/>
            <person name="Pereira M."/>
            <person name="Felicori L."/>
            <person name="Horz H.-P."/>
            <person name="Santos S."/>
            <person name="Mendes T."/>
        </authorList>
    </citation>
    <scope>NUCLEOTIDE SEQUENCE [LARGE SCALE GENOMIC DNA]</scope>
    <source>
        <strain evidence="2 5">E2_blaTEM_MG</strain>
    </source>
</reference>
<feature type="chain" id="PRO_5042348701" description="Lipoprotein" evidence="1">
    <location>
        <begin position="22"/>
        <end position="126"/>
    </location>
</feature>
<proteinExistence type="predicted"/>
<dbReference type="RefSeq" id="WP_032659802.1">
    <property type="nucleotide sequence ID" value="NZ_CAIZUP010000014.1"/>
</dbReference>
<dbReference type="EMBL" id="WBSZ01000193">
    <property type="protein sequence ID" value="KAB2526512.1"/>
    <property type="molecule type" value="Genomic_DNA"/>
</dbReference>
<keyword evidence="1" id="KW-0732">Signal</keyword>
<evidence type="ECO:0008006" key="6">
    <source>
        <dbReference type="Google" id="ProtNLM"/>
    </source>
</evidence>
<comment type="caution">
    <text evidence="2">The sequence shown here is derived from an EMBL/GenBank/DDBJ whole genome shotgun (WGS) entry which is preliminary data.</text>
</comment>
<dbReference type="AlphaFoldDB" id="A0A2J0QUX8"/>
<accession>A0A2J0QUX8</accession>
<gene>
    <name evidence="3" type="ORF">CGZ54_22310</name>
    <name evidence="2" type="ORF">F9C29_08540</name>
</gene>
<evidence type="ECO:0000313" key="5">
    <source>
        <dbReference type="Proteomes" id="UP000476281"/>
    </source>
</evidence>
<feature type="signal peptide" evidence="1">
    <location>
        <begin position="1"/>
        <end position="21"/>
    </location>
</feature>
<dbReference type="EMBL" id="NMVR01000043">
    <property type="protein sequence ID" value="PJG37567.1"/>
    <property type="molecule type" value="Genomic_DNA"/>
</dbReference>